<sequence>MRSDHIFVFLLAAALLVGCANRPINEPITRVDPQAGYRPQLLIPKRQNNQLSTLFVLSFSGGGTRAAAFSYGVLEELRRTEVTVDGQRRRLIDEVDVITGVSGGSFTALSYALYGDRLFSEYEERFLKRDVQGALIARGLNPVNWWKFVGGSAGRSELAAEYYDEILFEGATFGDLLDKQGPVALATGTDLSSGSRLAFFQNDFDLLCSDLSKVRLSRAAATSSAVPVVLSPVTFNNYGGTCGFEYPLWVRDVANPETRARPSARAVQRYREMESFQNSKDRPFIHLVDGGVADNIGVRGVLEFLEEQAASAAFRGEIGFGRIRRIVLLVVNSQSSPTTHWDRSEEAPGMAVQLLQSTSVPIDHYSFETIETMKDRAAIMGWQRQLHVARARLAGASEAEAEASLPELTLEVIDVSFAAIRDPDDKRYFMNLPTSFYLPAEDIDRLRDVAGELMRQSPEYQSVVREMGGGVAAKQGGAGGAAH</sequence>
<dbReference type="Gene3D" id="3.40.1090.10">
    <property type="entry name" value="Cytosolic phospholipase A2 catalytic domain"/>
    <property type="match status" value="1"/>
</dbReference>
<proteinExistence type="predicted"/>
<comment type="caution">
    <text evidence="4">The sequence shown here is derived from an EMBL/GenBank/DDBJ whole genome shotgun (WGS) entry which is preliminary data.</text>
</comment>
<protein>
    <submittedName>
        <fullName evidence="4">Patatin</fullName>
    </submittedName>
</protein>
<feature type="domain" description="PNPLA" evidence="3">
    <location>
        <begin position="57"/>
        <end position="261"/>
    </location>
</feature>
<dbReference type="InterPro" id="IPR002641">
    <property type="entry name" value="PNPLA_dom"/>
</dbReference>
<dbReference type="PATRIC" id="fig|1454004.3.peg.2474"/>
<keyword evidence="5" id="KW-1185">Reference proteome</keyword>
<dbReference type="GO" id="GO:0006629">
    <property type="term" value="P:lipid metabolic process"/>
    <property type="evidence" value="ECO:0007669"/>
    <property type="project" value="UniProtKB-KW"/>
</dbReference>
<dbReference type="AlphaFoldDB" id="A0A011R996"/>
<dbReference type="InterPro" id="IPR016035">
    <property type="entry name" value="Acyl_Trfase/lysoPLipase"/>
</dbReference>
<evidence type="ECO:0000256" key="1">
    <source>
        <dbReference type="ARBA" id="ARBA00023098"/>
    </source>
</evidence>
<evidence type="ECO:0000259" key="3">
    <source>
        <dbReference type="PROSITE" id="PS51635"/>
    </source>
</evidence>
<name>A0A011R996_ACCRE</name>
<dbReference type="EMBL" id="JEMY01000032">
    <property type="protein sequence ID" value="EXI87729.1"/>
    <property type="molecule type" value="Genomic_DNA"/>
</dbReference>
<evidence type="ECO:0000256" key="2">
    <source>
        <dbReference type="PROSITE-ProRule" id="PRU01161"/>
    </source>
</evidence>
<accession>A0A011R996</accession>
<dbReference type="SUPFAM" id="SSF52151">
    <property type="entry name" value="FabD/lysophospholipase-like"/>
    <property type="match status" value="1"/>
</dbReference>
<dbReference type="eggNOG" id="COG1752">
    <property type="taxonomic scope" value="Bacteria"/>
</dbReference>
<reference evidence="4" key="1">
    <citation type="submission" date="2014-02" db="EMBL/GenBank/DDBJ databases">
        <title>Expanding our view of genomic diversity in Candidatus Accumulibacter clades.</title>
        <authorList>
            <person name="Skennerton C.T."/>
            <person name="Barr J.J."/>
            <person name="Slater F.R."/>
            <person name="Bond P.L."/>
            <person name="Tyson G.W."/>
        </authorList>
    </citation>
    <scope>NUCLEOTIDE SEQUENCE [LARGE SCALE GENOMIC DNA]</scope>
</reference>
<comment type="caution">
    <text evidence="2">Lacks conserved residue(s) required for the propagation of feature annotation.</text>
</comment>
<gene>
    <name evidence="4" type="ORF">AW11_02394</name>
</gene>
<dbReference type="Pfam" id="PF01734">
    <property type="entry name" value="Patatin"/>
    <property type="match status" value="1"/>
</dbReference>
<organism evidence="4 5">
    <name type="scientific">Accumulibacter regalis</name>
    <dbReference type="NCBI Taxonomy" id="522306"/>
    <lineage>
        <taxon>Bacteria</taxon>
        <taxon>Pseudomonadati</taxon>
        <taxon>Pseudomonadota</taxon>
        <taxon>Betaproteobacteria</taxon>
        <taxon>Candidatus Accumulibacter</taxon>
    </lineage>
</organism>
<keyword evidence="1" id="KW-0443">Lipid metabolism</keyword>
<dbReference type="PROSITE" id="PS51635">
    <property type="entry name" value="PNPLA"/>
    <property type="match status" value="1"/>
</dbReference>
<evidence type="ECO:0000313" key="4">
    <source>
        <dbReference type="EMBL" id="EXI87729.1"/>
    </source>
</evidence>
<feature type="short sequence motif" description="GXSXG" evidence="2">
    <location>
        <begin position="100"/>
        <end position="104"/>
    </location>
</feature>
<dbReference type="PROSITE" id="PS51257">
    <property type="entry name" value="PROKAR_LIPOPROTEIN"/>
    <property type="match status" value="1"/>
</dbReference>
<evidence type="ECO:0000313" key="5">
    <source>
        <dbReference type="Proteomes" id="UP000022141"/>
    </source>
</evidence>
<dbReference type="Proteomes" id="UP000022141">
    <property type="component" value="Unassembled WGS sequence"/>
</dbReference>
<dbReference type="STRING" id="1454004.AW11_02394"/>